<dbReference type="GeneID" id="64766922"/>
<evidence type="ECO:0000313" key="2">
    <source>
        <dbReference type="EMBL" id="QGJ94966.1"/>
    </source>
</evidence>
<organism evidence="2 3">
    <name type="scientific">Gordonia phage Stormageddon</name>
    <dbReference type="NCBI Taxonomy" id="2656541"/>
    <lineage>
        <taxon>Viruses</taxon>
        <taxon>Duplodnaviria</taxon>
        <taxon>Heunggongvirae</taxon>
        <taxon>Uroviricota</taxon>
        <taxon>Caudoviricetes</taxon>
        <taxon>Stormageddonvirus</taxon>
        <taxon>Stormageddonvirus Stormageddon</taxon>
    </lineage>
</organism>
<keyword evidence="3" id="KW-1185">Reference proteome</keyword>
<evidence type="ECO:0000313" key="3">
    <source>
        <dbReference type="Proteomes" id="UP000423065"/>
    </source>
</evidence>
<reference evidence="2 3" key="1">
    <citation type="submission" date="2019-10" db="EMBL/GenBank/DDBJ databases">
        <authorList>
            <person name="Garlena R.A."/>
            <person name="Russell D.A."/>
            <person name="Pope W.H."/>
            <person name="Jacobs-Sera D."/>
            <person name="Hatfull G.F."/>
        </authorList>
    </citation>
    <scope>NUCLEOTIDE SEQUENCE [LARGE SCALE GENOMIC DNA]</scope>
</reference>
<dbReference type="KEGG" id="vg:64766922"/>
<proteinExistence type="predicted"/>
<sequence length="141" mass="15823">MKAFIVVDPCQDYDEIPHNVAVLPTLDEAMGALPELRHLLDTVRGRNGYHNQPANELCLDIQEWDGVRHVCTTSVYDDGRVKNVEVHLTDGEQRALMEEHRRIADEMAEARKRSARSELPHLKSGESAVRGLGRIGGEAEK</sequence>
<feature type="compositionally biased region" description="Basic and acidic residues" evidence="1">
    <location>
        <begin position="108"/>
        <end position="124"/>
    </location>
</feature>
<protein>
    <submittedName>
        <fullName evidence="2">Uncharacterized protein</fullName>
    </submittedName>
</protein>
<evidence type="ECO:0000256" key="1">
    <source>
        <dbReference type="SAM" id="MobiDB-lite"/>
    </source>
</evidence>
<name>A0A649VR70_9CAUD</name>
<gene>
    <name evidence="2" type="primary">106</name>
    <name evidence="2" type="ORF">SEA_STORMAGEDDON_106</name>
</gene>
<feature type="region of interest" description="Disordered" evidence="1">
    <location>
        <begin position="108"/>
        <end position="141"/>
    </location>
</feature>
<dbReference type="EMBL" id="MN586040">
    <property type="protein sequence ID" value="QGJ94966.1"/>
    <property type="molecule type" value="Genomic_DNA"/>
</dbReference>
<dbReference type="Proteomes" id="UP000423065">
    <property type="component" value="Segment"/>
</dbReference>
<accession>A0A649VR70</accession>
<dbReference type="RefSeq" id="YP_010059581.1">
    <property type="nucleotide sequence ID" value="NC_054726.1"/>
</dbReference>